<name>A0A0G1NCL0_9BACT</name>
<evidence type="ECO:0000313" key="9">
    <source>
        <dbReference type="EMBL" id="KKT90857.1"/>
    </source>
</evidence>
<evidence type="ECO:0000256" key="6">
    <source>
        <dbReference type="ARBA" id="ARBA00023136"/>
    </source>
</evidence>
<dbReference type="PANTHER" id="PTHR30576">
    <property type="entry name" value="COLANIC BIOSYNTHESIS UDP-GLUCOSE LIPID CARRIER TRANSFERASE"/>
    <property type="match status" value="1"/>
</dbReference>
<dbReference type="NCBIfam" id="TIGR03025">
    <property type="entry name" value="EPS_sugtrans"/>
    <property type="match status" value="1"/>
</dbReference>
<organism evidence="9 10">
    <name type="scientific">Candidatus Jorgensenbacteria bacterium GW2011_GWA2_45_13</name>
    <dbReference type="NCBI Taxonomy" id="1618662"/>
    <lineage>
        <taxon>Bacteria</taxon>
        <taxon>Candidatus Joergenseniibacteriota</taxon>
    </lineage>
</organism>
<dbReference type="Pfam" id="PF02397">
    <property type="entry name" value="Bac_transf"/>
    <property type="match status" value="1"/>
</dbReference>
<evidence type="ECO:0000256" key="1">
    <source>
        <dbReference type="ARBA" id="ARBA00004141"/>
    </source>
</evidence>
<feature type="transmembrane region" description="Helical" evidence="7">
    <location>
        <begin position="258"/>
        <end position="279"/>
    </location>
</feature>
<comment type="subcellular location">
    <subcellularLocation>
        <location evidence="1">Membrane</location>
        <topology evidence="1">Multi-pass membrane protein</topology>
    </subcellularLocation>
</comment>
<evidence type="ECO:0000256" key="2">
    <source>
        <dbReference type="ARBA" id="ARBA00006464"/>
    </source>
</evidence>
<keyword evidence="5 7" id="KW-1133">Transmembrane helix</keyword>
<sequence length="436" mass="50338">MQNFKKLTLFFNDVILLYASLALMVLLRYPDGFTLQFNIHAGPFSLLFVIWLLIFYLADLYRLKTPRTSAQLAKTLTRIILVCGVTSIVALYLFSPFFALTPKTNLVLVGIFFLVLTYLTRTGLERFMRTGTYAIAFLGDSPLITETVAFLEKNPQTGYRVELWIKDASAIVMDHVPERMREKEVRLVVVAPSLLEDIPTVNSIYSLLPFEMDVVDFSDFYEQVFEKVPLAELSVNWFLEHVSTRRPFYGLAKRTADVIFSFMLGVILLPLGVLLGILIRLTSRGPAIFTQKRTGKSNKRFTVVKFRTMRTGATGPLWTEEHDTRITGFGKFLRATHLDEIPQLWNIFKGDISFTGPRPERIELSEQYAKFPYYEMRHVVQPGLTGWAQINYRPSASLEEAYEKLCYDIYYVKNRSLFLDFLIFLRTVKHVFVPKR</sequence>
<reference evidence="9 10" key="1">
    <citation type="journal article" date="2015" name="Nature">
        <title>rRNA introns, odd ribosomes, and small enigmatic genomes across a large radiation of phyla.</title>
        <authorList>
            <person name="Brown C.T."/>
            <person name="Hug L.A."/>
            <person name="Thomas B.C."/>
            <person name="Sharon I."/>
            <person name="Castelle C.J."/>
            <person name="Singh A."/>
            <person name="Wilkins M.J."/>
            <person name="Williams K.H."/>
            <person name="Banfield J.F."/>
        </authorList>
    </citation>
    <scope>NUCLEOTIDE SEQUENCE [LARGE SCALE GENOMIC DNA]</scope>
</reference>
<evidence type="ECO:0000259" key="8">
    <source>
        <dbReference type="Pfam" id="PF02397"/>
    </source>
</evidence>
<dbReference type="Proteomes" id="UP000033966">
    <property type="component" value="Unassembled WGS sequence"/>
</dbReference>
<evidence type="ECO:0000256" key="4">
    <source>
        <dbReference type="ARBA" id="ARBA00022692"/>
    </source>
</evidence>
<feature type="transmembrane region" description="Helical" evidence="7">
    <location>
        <begin position="79"/>
        <end position="100"/>
    </location>
</feature>
<gene>
    <name evidence="9" type="ORF">UW92_C0024G0012</name>
</gene>
<feature type="transmembrane region" description="Helical" evidence="7">
    <location>
        <begin position="7"/>
        <end position="27"/>
    </location>
</feature>
<evidence type="ECO:0000256" key="3">
    <source>
        <dbReference type="ARBA" id="ARBA00022679"/>
    </source>
</evidence>
<protein>
    <submittedName>
        <fullName evidence="9">Exopolysaccharide biosynthesis polyprenyl glycosylphosphotransferase</fullName>
    </submittedName>
</protein>
<dbReference type="GO" id="GO:0016020">
    <property type="term" value="C:membrane"/>
    <property type="evidence" value="ECO:0007669"/>
    <property type="project" value="UniProtKB-SubCell"/>
</dbReference>
<dbReference type="PANTHER" id="PTHR30576:SF0">
    <property type="entry name" value="UNDECAPRENYL-PHOSPHATE N-ACETYLGALACTOSAMINYL 1-PHOSPHATE TRANSFERASE-RELATED"/>
    <property type="match status" value="1"/>
</dbReference>
<keyword evidence="3 9" id="KW-0808">Transferase</keyword>
<dbReference type="AlphaFoldDB" id="A0A0G1NCL0"/>
<dbReference type="EMBL" id="LCKF01000024">
    <property type="protein sequence ID" value="KKT90857.1"/>
    <property type="molecule type" value="Genomic_DNA"/>
</dbReference>
<dbReference type="InterPro" id="IPR003362">
    <property type="entry name" value="Bact_transf"/>
</dbReference>
<keyword evidence="4 7" id="KW-0812">Transmembrane</keyword>
<proteinExistence type="inferred from homology"/>
<evidence type="ECO:0000256" key="7">
    <source>
        <dbReference type="SAM" id="Phobius"/>
    </source>
</evidence>
<accession>A0A0G1NCL0</accession>
<comment type="similarity">
    <text evidence="2">Belongs to the bacterial sugar transferase family.</text>
</comment>
<feature type="transmembrane region" description="Helical" evidence="7">
    <location>
        <begin position="39"/>
        <end position="58"/>
    </location>
</feature>
<evidence type="ECO:0000313" key="10">
    <source>
        <dbReference type="Proteomes" id="UP000033966"/>
    </source>
</evidence>
<dbReference type="GO" id="GO:0016780">
    <property type="term" value="F:phosphotransferase activity, for other substituted phosphate groups"/>
    <property type="evidence" value="ECO:0007669"/>
    <property type="project" value="TreeGrafter"/>
</dbReference>
<keyword evidence="6 7" id="KW-0472">Membrane</keyword>
<evidence type="ECO:0000256" key="5">
    <source>
        <dbReference type="ARBA" id="ARBA00022989"/>
    </source>
</evidence>
<feature type="domain" description="Bacterial sugar transferase" evidence="8">
    <location>
        <begin position="253"/>
        <end position="432"/>
    </location>
</feature>
<comment type="caution">
    <text evidence="9">The sequence shown here is derived from an EMBL/GenBank/DDBJ whole genome shotgun (WGS) entry which is preliminary data.</text>
</comment>
<dbReference type="InterPro" id="IPR017475">
    <property type="entry name" value="EPS_sugar_tfrase"/>
</dbReference>
<feature type="transmembrane region" description="Helical" evidence="7">
    <location>
        <begin position="106"/>
        <end position="124"/>
    </location>
</feature>